<keyword evidence="2" id="KW-0472">Membrane</keyword>
<proteinExistence type="predicted"/>
<dbReference type="RefSeq" id="WP_090217067.1">
    <property type="nucleotide sequence ID" value="NZ_CANLDO010000013.1"/>
</dbReference>
<evidence type="ECO:0000313" key="4">
    <source>
        <dbReference type="Proteomes" id="UP000198767"/>
    </source>
</evidence>
<feature type="transmembrane region" description="Helical" evidence="2">
    <location>
        <begin position="104"/>
        <end position="119"/>
    </location>
</feature>
<dbReference type="Proteomes" id="UP000198767">
    <property type="component" value="Unassembled WGS sequence"/>
</dbReference>
<sequence length="187" mass="21116">MIPALFQILFGNQRNLLKETAEVFRKNAEEEGQRAHDFQLATLAQLSAEFQRADSHLFDRLIDGVNRLPRPLLALGTFGLLISAMFDPVWFAARMQGLALVPDPLWWLLGVIVTFYFGARHQMKGQAHQTQIAQALAHLPQVIETLSVTDQPRTAQHEEEQPDPTVSDLSLDQNPALMRWHQSNAQA</sequence>
<dbReference type="InterPro" id="IPR021497">
    <property type="entry name" value="GTA_holin_3TM"/>
</dbReference>
<name>A0A1G5Q682_9RHOB</name>
<protein>
    <submittedName>
        <fullName evidence="3">Holin of 3TMs, for gene-transfer release</fullName>
    </submittedName>
</protein>
<keyword evidence="4" id="KW-1185">Reference proteome</keyword>
<dbReference type="STRING" id="1156985.SAMN04488118_10366"/>
<evidence type="ECO:0000256" key="2">
    <source>
        <dbReference type="SAM" id="Phobius"/>
    </source>
</evidence>
<evidence type="ECO:0000313" key="3">
    <source>
        <dbReference type="EMBL" id="SCZ57363.1"/>
    </source>
</evidence>
<dbReference type="OrthoDB" id="7355053at2"/>
<dbReference type="EMBL" id="FMWG01000003">
    <property type="protein sequence ID" value="SCZ57363.1"/>
    <property type="molecule type" value="Genomic_DNA"/>
</dbReference>
<organism evidence="3 4">
    <name type="scientific">Epibacterium ulvae</name>
    <dbReference type="NCBI Taxonomy" id="1156985"/>
    <lineage>
        <taxon>Bacteria</taxon>
        <taxon>Pseudomonadati</taxon>
        <taxon>Pseudomonadota</taxon>
        <taxon>Alphaproteobacteria</taxon>
        <taxon>Rhodobacterales</taxon>
        <taxon>Roseobacteraceae</taxon>
        <taxon>Epibacterium</taxon>
    </lineage>
</organism>
<reference evidence="3 4" key="1">
    <citation type="submission" date="2016-10" db="EMBL/GenBank/DDBJ databases">
        <authorList>
            <person name="de Groot N.N."/>
        </authorList>
    </citation>
    <scope>NUCLEOTIDE SEQUENCE [LARGE SCALE GENOMIC DNA]</scope>
    <source>
        <strain evidence="3 4">U95</strain>
    </source>
</reference>
<keyword evidence="2" id="KW-1133">Transmembrane helix</keyword>
<feature type="region of interest" description="Disordered" evidence="1">
    <location>
        <begin position="150"/>
        <end position="170"/>
    </location>
</feature>
<gene>
    <name evidence="3" type="ORF">SAMN04488118_10366</name>
</gene>
<feature type="transmembrane region" description="Helical" evidence="2">
    <location>
        <begin position="72"/>
        <end position="92"/>
    </location>
</feature>
<accession>A0A1G5Q682</accession>
<dbReference type="Pfam" id="PF11351">
    <property type="entry name" value="GTA_holin_3TM"/>
    <property type="match status" value="1"/>
</dbReference>
<keyword evidence="2" id="KW-0812">Transmembrane</keyword>
<dbReference type="AlphaFoldDB" id="A0A1G5Q682"/>
<evidence type="ECO:0000256" key="1">
    <source>
        <dbReference type="SAM" id="MobiDB-lite"/>
    </source>
</evidence>